<dbReference type="OrthoDB" id="1431247at2759"/>
<evidence type="ECO:0000259" key="7">
    <source>
        <dbReference type="PROSITE" id="PS01031"/>
    </source>
</evidence>
<dbReference type="EMBL" id="JADGMS010000013">
    <property type="protein sequence ID" value="KAF9670225.1"/>
    <property type="molecule type" value="Genomic_DNA"/>
</dbReference>
<feature type="domain" description="SHSP" evidence="7">
    <location>
        <begin position="7"/>
        <end position="111"/>
    </location>
</feature>
<gene>
    <name evidence="8" type="ORF">SADUNF_Sadunf13G0046200</name>
</gene>
<dbReference type="Pfam" id="PF00011">
    <property type="entry name" value="HSP20"/>
    <property type="match status" value="2"/>
</dbReference>
<feature type="domain" description="SHSP" evidence="7">
    <location>
        <begin position="366"/>
        <end position="470"/>
    </location>
</feature>
<comment type="subcellular location">
    <subcellularLocation>
        <location evidence="1">Cell membrane</location>
        <topology evidence="1">Single-pass membrane protein</topology>
    </subcellularLocation>
</comment>
<name>A0A835JNG8_9ROSI</name>
<dbReference type="GO" id="GO:0034605">
    <property type="term" value="P:cellular response to heat"/>
    <property type="evidence" value="ECO:0007669"/>
    <property type="project" value="TreeGrafter"/>
</dbReference>
<evidence type="ECO:0000313" key="9">
    <source>
        <dbReference type="Proteomes" id="UP000657918"/>
    </source>
</evidence>
<reference evidence="8 9" key="1">
    <citation type="submission" date="2020-10" db="EMBL/GenBank/DDBJ databases">
        <title>Plant Genome Project.</title>
        <authorList>
            <person name="Zhang R.-G."/>
        </authorList>
    </citation>
    <scope>NUCLEOTIDE SEQUENCE [LARGE SCALE GENOMIC DNA]</scope>
    <source>
        <strain evidence="8">FAFU-HL-1</strain>
        <tissue evidence="8">Leaf</tissue>
    </source>
</reference>
<proteinExistence type="inferred from homology"/>
<dbReference type="Proteomes" id="UP000657918">
    <property type="component" value="Unassembled WGS sequence"/>
</dbReference>
<keyword evidence="2" id="KW-1003">Cell membrane</keyword>
<feature type="domain" description="SHSP" evidence="7">
    <location>
        <begin position="224"/>
        <end position="328"/>
    </location>
</feature>
<dbReference type="InterPro" id="IPR008978">
    <property type="entry name" value="HSP20-like_chaperone"/>
</dbReference>
<sequence length="662" mass="75651">MARSNVKPSYEDFEPYCKWRIEEGQSTLEVHLYGFRKEQVRVQLSSGGNMTITGERRVDESRWTRFLKEIKVPKECNANEIRAKLSTGILYIVMPMKITLPSSKVNQENGQTKPTKIIQDTVAKDTATENLDGAAENNKMTAENATMLNTRPTSTSFIMQLKDSFLRLKMRRKMGMNVAVSAVVLTIGLVVFVTYKQCQCPHLALETDSQTSLRMEIENEETCKLYYDDFEPFCQWKREEHETLEVHLPEFKKQHLRVLVDKSGVVTITGERPLGCTRRSRFRKQIKIPKNCKTTEIRAMFSGDCLSKLVHFLQNQEALNATQQVHVNTMLALQVAGVLAVMVAFGAYAYETCKLYYDDFEPFCQWKREEHETPFCQWKREEHETLEVHLPEFKKQHLRVLVDKSGVVTITGERPLGCTRRSRFRKQIKIPKNCKTTEIRAMLCGDCLSKLVHVLQNQEALNATQQVHVNTMLALQVAGVLAVMVAFGAYALRMEIENEETCKQYYDDFEPFCQWKREEHETLEVHLPEFKKQHLRVLVDKSGVVTITGERPLGCTRRSRFRKQIKIPKNCKTTEIRAMLSGGVLQIRLPKQTCAFPAKPGSTECNTTSTSMPSSYLVDIQSSSWRLQVNTKLALQVAGMLAVMVAFGAYAYCHCGHAHGEG</sequence>
<dbReference type="GO" id="GO:0006952">
    <property type="term" value="P:defense response"/>
    <property type="evidence" value="ECO:0007669"/>
    <property type="project" value="UniProtKB-KW"/>
</dbReference>
<dbReference type="AlphaFoldDB" id="A0A835JNG8"/>
<dbReference type="GO" id="GO:0005886">
    <property type="term" value="C:plasma membrane"/>
    <property type="evidence" value="ECO:0007669"/>
    <property type="project" value="UniProtKB-SubCell"/>
</dbReference>
<feature type="transmembrane region" description="Helical" evidence="6">
    <location>
        <begin position="174"/>
        <end position="195"/>
    </location>
</feature>
<accession>A0A835JNG8</accession>
<feature type="transmembrane region" description="Helical" evidence="6">
    <location>
        <begin position="473"/>
        <end position="492"/>
    </location>
</feature>
<feature type="domain" description="SHSP" evidence="7">
    <location>
        <begin position="503"/>
        <end position="606"/>
    </location>
</feature>
<evidence type="ECO:0000256" key="4">
    <source>
        <dbReference type="PROSITE-ProRule" id="PRU00285"/>
    </source>
</evidence>
<organism evidence="8 9">
    <name type="scientific">Salix dunnii</name>
    <dbReference type="NCBI Taxonomy" id="1413687"/>
    <lineage>
        <taxon>Eukaryota</taxon>
        <taxon>Viridiplantae</taxon>
        <taxon>Streptophyta</taxon>
        <taxon>Embryophyta</taxon>
        <taxon>Tracheophyta</taxon>
        <taxon>Spermatophyta</taxon>
        <taxon>Magnoliopsida</taxon>
        <taxon>eudicotyledons</taxon>
        <taxon>Gunneridae</taxon>
        <taxon>Pentapetalae</taxon>
        <taxon>rosids</taxon>
        <taxon>fabids</taxon>
        <taxon>Malpighiales</taxon>
        <taxon>Salicaceae</taxon>
        <taxon>Saliceae</taxon>
        <taxon>Salix</taxon>
    </lineage>
</organism>
<evidence type="ECO:0000256" key="1">
    <source>
        <dbReference type="ARBA" id="ARBA00004162"/>
    </source>
</evidence>
<keyword evidence="6" id="KW-0812">Transmembrane</keyword>
<dbReference type="SUPFAM" id="SSF49764">
    <property type="entry name" value="HSP20-like chaperones"/>
    <property type="match status" value="4"/>
</dbReference>
<keyword evidence="9" id="KW-1185">Reference proteome</keyword>
<feature type="transmembrane region" description="Helical" evidence="6">
    <location>
        <begin position="633"/>
        <end position="652"/>
    </location>
</feature>
<dbReference type="PANTHER" id="PTHR43670:SF118">
    <property type="entry name" value="HSP20_ALPHA CRYSTALLIN FAMILY PROTEIN"/>
    <property type="match status" value="1"/>
</dbReference>
<comment type="caution">
    <text evidence="8">The sequence shown here is derived from an EMBL/GenBank/DDBJ whole genome shotgun (WGS) entry which is preliminary data.</text>
</comment>
<comment type="similarity">
    <text evidence="4 5">Belongs to the small heat shock protein (HSP20) family.</text>
</comment>
<evidence type="ECO:0000313" key="8">
    <source>
        <dbReference type="EMBL" id="KAF9670225.1"/>
    </source>
</evidence>
<keyword evidence="6" id="KW-0472">Membrane</keyword>
<dbReference type="InterPro" id="IPR002068">
    <property type="entry name" value="A-crystallin/Hsp20_dom"/>
</dbReference>
<dbReference type="CDD" id="cd00298">
    <property type="entry name" value="ACD_sHsps_p23-like"/>
    <property type="match status" value="1"/>
</dbReference>
<dbReference type="Gene3D" id="2.60.40.790">
    <property type="match status" value="4"/>
</dbReference>
<evidence type="ECO:0000256" key="3">
    <source>
        <dbReference type="ARBA" id="ARBA00022821"/>
    </source>
</evidence>
<evidence type="ECO:0000256" key="2">
    <source>
        <dbReference type="ARBA" id="ARBA00022475"/>
    </source>
</evidence>
<dbReference type="PROSITE" id="PS01031">
    <property type="entry name" value="SHSP"/>
    <property type="match status" value="4"/>
</dbReference>
<evidence type="ECO:0000256" key="6">
    <source>
        <dbReference type="SAM" id="Phobius"/>
    </source>
</evidence>
<keyword evidence="6" id="KW-1133">Transmembrane helix</keyword>
<evidence type="ECO:0000256" key="5">
    <source>
        <dbReference type="RuleBase" id="RU003616"/>
    </source>
</evidence>
<dbReference type="PANTHER" id="PTHR43670">
    <property type="entry name" value="HEAT SHOCK PROTEIN 26"/>
    <property type="match status" value="1"/>
</dbReference>
<dbReference type="CDD" id="cd06464">
    <property type="entry name" value="ACD_sHsps-like"/>
    <property type="match status" value="3"/>
</dbReference>
<protein>
    <recommendedName>
        <fullName evidence="7">SHSP domain-containing protein</fullName>
    </recommendedName>
</protein>
<keyword evidence="3" id="KW-0611">Plant defense</keyword>